<keyword evidence="13" id="KW-1185">Reference proteome</keyword>
<dbReference type="PANTHER" id="PTHR24238:SF57">
    <property type="entry name" value="G-PROTEIN COUPLED RECEPTOR 83"/>
    <property type="match status" value="1"/>
</dbReference>
<feature type="transmembrane region" description="Helical" evidence="9">
    <location>
        <begin position="78"/>
        <end position="104"/>
    </location>
</feature>
<dbReference type="PRINTS" id="PR00237">
    <property type="entry name" value="GPCRRHODOPSN"/>
</dbReference>
<protein>
    <recommendedName>
        <fullName evidence="11">G-protein coupled receptors family 1 profile domain-containing protein</fullName>
    </recommendedName>
</protein>
<dbReference type="Proteomes" id="UP000001593">
    <property type="component" value="Unassembled WGS sequence"/>
</dbReference>
<keyword evidence="2 8" id="KW-0812">Transmembrane</keyword>
<name>A7SI80_NEMVE</name>
<dbReference type="PROSITE" id="PS00237">
    <property type="entry name" value="G_PROTEIN_RECEP_F1_1"/>
    <property type="match status" value="1"/>
</dbReference>
<feature type="transmembrane region" description="Helical" evidence="9">
    <location>
        <begin position="52"/>
        <end position="72"/>
    </location>
</feature>
<evidence type="ECO:0000313" key="12">
    <source>
        <dbReference type="EMBL" id="EDO36586.1"/>
    </source>
</evidence>
<reference evidence="12 13" key="1">
    <citation type="journal article" date="2007" name="Science">
        <title>Sea anemone genome reveals ancestral eumetazoan gene repertoire and genomic organization.</title>
        <authorList>
            <person name="Putnam N.H."/>
            <person name="Srivastava M."/>
            <person name="Hellsten U."/>
            <person name="Dirks B."/>
            <person name="Chapman J."/>
            <person name="Salamov A."/>
            <person name="Terry A."/>
            <person name="Shapiro H."/>
            <person name="Lindquist E."/>
            <person name="Kapitonov V.V."/>
            <person name="Jurka J."/>
            <person name="Genikhovich G."/>
            <person name="Grigoriev I.V."/>
            <person name="Lucas S.M."/>
            <person name="Steele R.E."/>
            <person name="Finnerty J.R."/>
            <person name="Technau U."/>
            <person name="Martindale M.Q."/>
            <person name="Rokhsar D.S."/>
        </authorList>
    </citation>
    <scope>NUCLEOTIDE SEQUENCE [LARGE SCALE GENOMIC DNA]</scope>
    <source>
        <strain evidence="13">CH2 X CH6</strain>
    </source>
</reference>
<dbReference type="GO" id="GO:0007186">
    <property type="term" value="P:G protein-coupled receptor signaling pathway"/>
    <property type="evidence" value="ECO:0000318"/>
    <property type="project" value="GO_Central"/>
</dbReference>
<dbReference type="eggNOG" id="KOG4219">
    <property type="taxonomic scope" value="Eukaryota"/>
</dbReference>
<accession>A7SI80</accession>
<dbReference type="PhylomeDB" id="A7SI80"/>
<dbReference type="CDD" id="cd00637">
    <property type="entry name" value="7tm_classA_rhodopsin-like"/>
    <property type="match status" value="1"/>
</dbReference>
<evidence type="ECO:0000256" key="10">
    <source>
        <dbReference type="SAM" id="SignalP"/>
    </source>
</evidence>
<dbReference type="EMBL" id="DS469666">
    <property type="protein sequence ID" value="EDO36586.1"/>
    <property type="molecule type" value="Genomic_DNA"/>
</dbReference>
<evidence type="ECO:0000256" key="6">
    <source>
        <dbReference type="ARBA" id="ARBA00023170"/>
    </source>
</evidence>
<evidence type="ECO:0000256" key="5">
    <source>
        <dbReference type="ARBA" id="ARBA00023136"/>
    </source>
</evidence>
<proteinExistence type="inferred from homology"/>
<dbReference type="AlphaFoldDB" id="A7SI80"/>
<dbReference type="InParanoid" id="A7SI80"/>
<evidence type="ECO:0000256" key="9">
    <source>
        <dbReference type="SAM" id="Phobius"/>
    </source>
</evidence>
<evidence type="ECO:0000256" key="3">
    <source>
        <dbReference type="ARBA" id="ARBA00022989"/>
    </source>
</evidence>
<dbReference type="PROSITE" id="PS50262">
    <property type="entry name" value="G_PROTEIN_RECEP_F1_2"/>
    <property type="match status" value="1"/>
</dbReference>
<feature type="transmembrane region" description="Helical" evidence="9">
    <location>
        <begin position="225"/>
        <end position="246"/>
    </location>
</feature>
<evidence type="ECO:0000259" key="11">
    <source>
        <dbReference type="PROSITE" id="PS50262"/>
    </source>
</evidence>
<dbReference type="InterPro" id="IPR000276">
    <property type="entry name" value="GPCR_Rhodpsn"/>
</dbReference>
<dbReference type="FunFam" id="1.20.1070.10:FF:000752">
    <property type="entry name" value="Predicted protein"/>
    <property type="match status" value="1"/>
</dbReference>
<gene>
    <name evidence="12" type="ORF">NEMVEDRAFT_v1g212671</name>
</gene>
<feature type="signal peptide" evidence="10">
    <location>
        <begin position="1"/>
        <end position="18"/>
    </location>
</feature>
<dbReference type="PANTHER" id="PTHR24238">
    <property type="entry name" value="G-PROTEIN COUPLED RECEPTOR"/>
    <property type="match status" value="1"/>
</dbReference>
<dbReference type="GO" id="GO:0032870">
    <property type="term" value="P:cellular response to hormone stimulus"/>
    <property type="evidence" value="ECO:0000318"/>
    <property type="project" value="GO_Central"/>
</dbReference>
<feature type="chain" id="PRO_5002714413" description="G-protein coupled receptors family 1 profile domain-containing protein" evidence="10">
    <location>
        <begin position="19"/>
        <end position="309"/>
    </location>
</feature>
<evidence type="ECO:0000313" key="13">
    <source>
        <dbReference type="Proteomes" id="UP000001593"/>
    </source>
</evidence>
<feature type="transmembrane region" description="Helical" evidence="9">
    <location>
        <begin position="12"/>
        <end position="31"/>
    </location>
</feature>
<organism evidence="12 13">
    <name type="scientific">Nematostella vectensis</name>
    <name type="common">Starlet sea anemone</name>
    <dbReference type="NCBI Taxonomy" id="45351"/>
    <lineage>
        <taxon>Eukaryota</taxon>
        <taxon>Metazoa</taxon>
        <taxon>Cnidaria</taxon>
        <taxon>Anthozoa</taxon>
        <taxon>Hexacorallia</taxon>
        <taxon>Actiniaria</taxon>
        <taxon>Edwardsiidae</taxon>
        <taxon>Nematostella</taxon>
    </lineage>
</organism>
<feature type="transmembrane region" description="Helical" evidence="9">
    <location>
        <begin position="258"/>
        <end position="280"/>
    </location>
</feature>
<dbReference type="OrthoDB" id="9444602at2759"/>
<dbReference type="Gene3D" id="1.20.1070.10">
    <property type="entry name" value="Rhodopsin 7-helix transmembrane proteins"/>
    <property type="match status" value="1"/>
</dbReference>
<dbReference type="KEGG" id="nve:5508063"/>
<dbReference type="GO" id="GO:0004930">
    <property type="term" value="F:G protein-coupled receptor activity"/>
    <property type="evidence" value="ECO:0000318"/>
    <property type="project" value="GO_Central"/>
</dbReference>
<evidence type="ECO:0000256" key="1">
    <source>
        <dbReference type="ARBA" id="ARBA00004141"/>
    </source>
</evidence>
<dbReference type="InterPro" id="IPR017452">
    <property type="entry name" value="GPCR_Rhodpsn_7TM"/>
</dbReference>
<evidence type="ECO:0000256" key="8">
    <source>
        <dbReference type="RuleBase" id="RU000688"/>
    </source>
</evidence>
<dbReference type="HOGENOM" id="CLU_740344_0_0_1"/>
<evidence type="ECO:0000256" key="2">
    <source>
        <dbReference type="ARBA" id="ARBA00022692"/>
    </source>
</evidence>
<evidence type="ECO:0000256" key="7">
    <source>
        <dbReference type="ARBA" id="ARBA00023224"/>
    </source>
</evidence>
<keyword evidence="3 9" id="KW-1133">Transmembrane helix</keyword>
<feature type="transmembrane region" description="Helical" evidence="9">
    <location>
        <begin position="171"/>
        <end position="191"/>
    </location>
</feature>
<keyword evidence="10" id="KW-0732">Signal</keyword>
<dbReference type="STRING" id="45351.A7SI80"/>
<keyword evidence="5 9" id="KW-0472">Membrane</keyword>
<keyword evidence="4 8" id="KW-0297">G-protein coupled receptor</keyword>
<dbReference type="Pfam" id="PF00001">
    <property type="entry name" value="7tm_1"/>
    <property type="match status" value="1"/>
</dbReference>
<dbReference type="SMART" id="SM01381">
    <property type="entry name" value="7TM_GPCR_Srsx"/>
    <property type="match status" value="1"/>
</dbReference>
<keyword evidence="6 8" id="KW-0675">Receptor</keyword>
<dbReference type="GO" id="GO:0005886">
    <property type="term" value="C:plasma membrane"/>
    <property type="evidence" value="ECO:0000318"/>
    <property type="project" value="GO_Central"/>
</dbReference>
<dbReference type="SUPFAM" id="SSF81321">
    <property type="entry name" value="Family A G protein-coupled receptor-like"/>
    <property type="match status" value="1"/>
</dbReference>
<evidence type="ECO:0000256" key="4">
    <source>
        <dbReference type="ARBA" id="ARBA00023040"/>
    </source>
</evidence>
<comment type="similarity">
    <text evidence="8">Belongs to the G-protein coupled receptor 1 family.</text>
</comment>
<feature type="transmembrane region" description="Helical" evidence="9">
    <location>
        <begin position="125"/>
        <end position="151"/>
    </location>
</feature>
<sequence>MPSLTEPFLAVLLVLVSCASLLCDCLVIHVIRVAPRMRSTVNRLVQNMAGADVVMVLVILPKFINVIFNNGMWAVEYWIAKVCCILSNMVVTQAKFVSMTTLLAMATDRYFAVRRPLRYRVLSHIFIKCSLIGSWVYSLLSLYCIFGYDIISDGRGNQRCSVHPDRRTLKASFNFFTFWSNLFAMATLYFLTGYHLWTRKPPGEHDRRRVEAVVRSAVHVTKMSLAILAIFLCSWGGTVVSAIALLDNSQVMDREKTRVLVVSVYILIQSNGFFNFLVYLRYLKGFRSHVVRLLTIRRRIQVHPMSRAL</sequence>
<comment type="subcellular location">
    <subcellularLocation>
        <location evidence="1">Membrane</location>
        <topology evidence="1">Multi-pass membrane protein</topology>
    </subcellularLocation>
</comment>
<keyword evidence="7 8" id="KW-0807">Transducer</keyword>
<feature type="domain" description="G-protein coupled receptors family 1 profile" evidence="11">
    <location>
        <begin position="23"/>
        <end position="279"/>
    </location>
</feature>